<dbReference type="Pfam" id="PF04082">
    <property type="entry name" value="Fungal_trans"/>
    <property type="match status" value="1"/>
</dbReference>
<dbReference type="STRING" id="92696.A0A4R0S2E4"/>
<feature type="compositionally biased region" description="Polar residues" evidence="5">
    <location>
        <begin position="43"/>
        <end position="54"/>
    </location>
</feature>
<keyword evidence="9" id="KW-1185">Reference proteome</keyword>
<dbReference type="PANTHER" id="PTHR31001:SF56">
    <property type="entry name" value="ZN(2)-C6 FUNGAL-TYPE DOMAIN-CONTAINING PROTEIN"/>
    <property type="match status" value="1"/>
</dbReference>
<dbReference type="PROSITE" id="PS00463">
    <property type="entry name" value="ZN2_CY6_FUNGAL_1"/>
    <property type="match status" value="1"/>
</dbReference>
<dbReference type="GO" id="GO:0008270">
    <property type="term" value="F:zinc ion binding"/>
    <property type="evidence" value="ECO:0007669"/>
    <property type="project" value="InterPro"/>
</dbReference>
<evidence type="ECO:0000259" key="6">
    <source>
        <dbReference type="PROSITE" id="PS50048"/>
    </source>
</evidence>
<dbReference type="EMBL" id="RWJN01000019">
    <property type="protein sequence ID" value="TCD70534.1"/>
    <property type="molecule type" value="Genomic_DNA"/>
</dbReference>
<evidence type="ECO:0000313" key="9">
    <source>
        <dbReference type="Proteomes" id="UP000292702"/>
    </source>
</evidence>
<dbReference type="AlphaFoldDB" id="A0A4R0S2E4"/>
<dbReference type="InterPro" id="IPR036864">
    <property type="entry name" value="Zn2-C6_fun-type_DNA-bd_sf"/>
</dbReference>
<gene>
    <name evidence="8" type="ORF">EIP91_002880</name>
</gene>
<dbReference type="GO" id="GO:0005634">
    <property type="term" value="C:nucleus"/>
    <property type="evidence" value="ECO:0007669"/>
    <property type="project" value="UniProtKB-SubCell"/>
</dbReference>
<reference evidence="8 9" key="1">
    <citation type="submission" date="2018-11" db="EMBL/GenBank/DDBJ databases">
        <title>Genome assembly of Steccherinum ochraceum LE-BIN_3174, the white-rot fungus of the Steccherinaceae family (The Residual Polyporoid clade, Polyporales, Basidiomycota).</title>
        <authorList>
            <person name="Fedorova T.V."/>
            <person name="Glazunova O.A."/>
            <person name="Landesman E.O."/>
            <person name="Moiseenko K.V."/>
            <person name="Psurtseva N.V."/>
            <person name="Savinova O.S."/>
            <person name="Shakhova N.V."/>
            <person name="Tyazhelova T.V."/>
            <person name="Vasina D.V."/>
        </authorList>
    </citation>
    <scope>NUCLEOTIDE SEQUENCE [LARGE SCALE GENOMIC DNA]</scope>
    <source>
        <strain evidence="8 9">LE-BIN_3174</strain>
    </source>
</reference>
<evidence type="ECO:0000256" key="2">
    <source>
        <dbReference type="ARBA" id="ARBA00022723"/>
    </source>
</evidence>
<accession>A0A4R0S2E4</accession>
<dbReference type="GO" id="GO:0003677">
    <property type="term" value="F:DNA binding"/>
    <property type="evidence" value="ECO:0007669"/>
    <property type="project" value="InterPro"/>
</dbReference>
<feature type="compositionally biased region" description="Basic and acidic residues" evidence="5">
    <location>
        <begin position="13"/>
        <end position="26"/>
    </location>
</feature>
<keyword evidence="2" id="KW-0479">Metal-binding</keyword>
<evidence type="ECO:0008006" key="10">
    <source>
        <dbReference type="Google" id="ProtNLM"/>
    </source>
</evidence>
<proteinExistence type="predicted"/>
<evidence type="ECO:0000259" key="7">
    <source>
        <dbReference type="PROSITE" id="PS51379"/>
    </source>
</evidence>
<feature type="domain" description="4Fe-4S ferredoxin-type" evidence="7">
    <location>
        <begin position="72"/>
        <end position="104"/>
    </location>
</feature>
<name>A0A4R0S2E4_9APHY</name>
<comment type="caution">
    <text evidence="8">The sequence shown here is derived from an EMBL/GenBank/DDBJ whole genome shotgun (WGS) entry which is preliminary data.</text>
</comment>
<dbReference type="OrthoDB" id="424974at2759"/>
<dbReference type="PANTHER" id="PTHR31001">
    <property type="entry name" value="UNCHARACTERIZED TRANSCRIPTIONAL REGULATORY PROTEIN"/>
    <property type="match status" value="1"/>
</dbReference>
<dbReference type="SMART" id="SM00066">
    <property type="entry name" value="GAL4"/>
    <property type="match status" value="1"/>
</dbReference>
<feature type="region of interest" description="Disordered" evidence="5">
    <location>
        <begin position="1"/>
        <end position="26"/>
    </location>
</feature>
<feature type="region of interest" description="Disordered" evidence="5">
    <location>
        <begin position="38"/>
        <end position="61"/>
    </location>
</feature>
<dbReference type="PROSITE" id="PS51379">
    <property type="entry name" value="4FE4S_FER_2"/>
    <property type="match status" value="1"/>
</dbReference>
<keyword evidence="3" id="KW-0539">Nucleus</keyword>
<dbReference type="CDD" id="cd12148">
    <property type="entry name" value="fungal_TF_MHR"/>
    <property type="match status" value="1"/>
</dbReference>
<feature type="domain" description="Zn(2)-C6 fungal-type" evidence="6">
    <location>
        <begin position="65"/>
        <end position="94"/>
    </location>
</feature>
<evidence type="ECO:0000256" key="5">
    <source>
        <dbReference type="SAM" id="MobiDB-lite"/>
    </source>
</evidence>
<dbReference type="CDD" id="cd00067">
    <property type="entry name" value="GAL4"/>
    <property type="match status" value="1"/>
</dbReference>
<dbReference type="InterPro" id="IPR050613">
    <property type="entry name" value="Sec_Metabolite_Reg"/>
</dbReference>
<dbReference type="InterPro" id="IPR017896">
    <property type="entry name" value="4Fe4S_Fe-S-bd"/>
</dbReference>
<dbReference type="SMART" id="SM00906">
    <property type="entry name" value="Fungal_trans"/>
    <property type="match status" value="1"/>
</dbReference>
<dbReference type="InterPro" id="IPR007219">
    <property type="entry name" value="XnlR_reg_dom"/>
</dbReference>
<dbReference type="GO" id="GO:0006351">
    <property type="term" value="P:DNA-templated transcription"/>
    <property type="evidence" value="ECO:0007669"/>
    <property type="project" value="InterPro"/>
</dbReference>
<evidence type="ECO:0000256" key="3">
    <source>
        <dbReference type="ARBA" id="ARBA00023242"/>
    </source>
</evidence>
<sequence length="755" mass="84952">MQVYTDAFDSVDMESRPAKRQRLPKEFDESHRAFIVPVAGPSGLTSEGDTNPESTTKKSRKRPLSCGECRRLKLKCDRVFPCQSCCKRGCAEICPDGALTGGKGSRFILANTEQLHDKIKSMSERIRQLEEALRNVQSQLSPNEHPLLAQELLLIKKSPELFGVEQQLNATSADIQCVRDDAAAIIGRSGSASSSREPEPSPPNRGDEEHFPEDFAQFSRSFPSPWSMSQELNPTMRQRIRDMLPPLSDAQYLCEQARIHAFWQYNIDCETFLPNLIRSIYNSPLTALLPHRLGLFLMILAIGCKVDVNAHNSGEADAERYHHLARVALCEVPVMDDTSFDAVLALFFMEWYLLMFSDEKKAVEYAWGIMGLMTKLALSIGLHRDAVRSKVIPEELDRRRTLLWDIVAMDARLSLMLRRPPSLNLRHIDAKQPEHELSTDTNPTLLYHKWLHDFQLDCIIPVAELVASSSEPSYIEILDMDSKIRDFEVPAALRMIDDGVAPAQCKALQQATVACTRETALLQLHRTYFTRAMNATEGFDVTNSRYSPSTLAVYTSCCNMIWTLYTLYRWEPELSTRFSQFWTNCFSAAVALTFFTTSAPDCNLVPFALQELDKVLLLYQDAERKVPFVAKALPALERLVNKSRTTYMKSRAGDNIERDPSDEICRLAIRIGIVQQTGLPGMVLDGSEPNPYKHAHPSLVKCLEQANTTPPCGPGGLMRMRSSVGRMASNSEAAASRQPGQFGVEIHDAAWMSWF</sequence>
<evidence type="ECO:0000256" key="1">
    <source>
        <dbReference type="ARBA" id="ARBA00004123"/>
    </source>
</evidence>
<feature type="coiled-coil region" evidence="4">
    <location>
        <begin position="112"/>
        <end position="139"/>
    </location>
</feature>
<dbReference type="Proteomes" id="UP000292702">
    <property type="component" value="Unassembled WGS sequence"/>
</dbReference>
<feature type="region of interest" description="Disordered" evidence="5">
    <location>
        <begin position="188"/>
        <end position="211"/>
    </location>
</feature>
<dbReference type="InterPro" id="IPR001138">
    <property type="entry name" value="Zn2Cys6_DnaBD"/>
</dbReference>
<organism evidence="8 9">
    <name type="scientific">Steccherinum ochraceum</name>
    <dbReference type="NCBI Taxonomy" id="92696"/>
    <lineage>
        <taxon>Eukaryota</taxon>
        <taxon>Fungi</taxon>
        <taxon>Dikarya</taxon>
        <taxon>Basidiomycota</taxon>
        <taxon>Agaricomycotina</taxon>
        <taxon>Agaricomycetes</taxon>
        <taxon>Polyporales</taxon>
        <taxon>Steccherinaceae</taxon>
        <taxon>Steccherinum</taxon>
    </lineage>
</organism>
<dbReference type="GO" id="GO:0000981">
    <property type="term" value="F:DNA-binding transcription factor activity, RNA polymerase II-specific"/>
    <property type="evidence" value="ECO:0007669"/>
    <property type="project" value="InterPro"/>
</dbReference>
<keyword evidence="4" id="KW-0175">Coiled coil</keyword>
<dbReference type="PROSITE" id="PS50048">
    <property type="entry name" value="ZN2_CY6_FUNGAL_2"/>
    <property type="match status" value="1"/>
</dbReference>
<evidence type="ECO:0000256" key="4">
    <source>
        <dbReference type="SAM" id="Coils"/>
    </source>
</evidence>
<dbReference type="Gene3D" id="4.10.240.10">
    <property type="entry name" value="Zn(2)-C6 fungal-type DNA-binding domain"/>
    <property type="match status" value="1"/>
</dbReference>
<comment type="subcellular location">
    <subcellularLocation>
        <location evidence="1">Nucleus</location>
    </subcellularLocation>
</comment>
<protein>
    <recommendedName>
        <fullName evidence="10">Zn(2)-C6 fungal-type domain-containing protein</fullName>
    </recommendedName>
</protein>
<evidence type="ECO:0000313" key="8">
    <source>
        <dbReference type="EMBL" id="TCD70534.1"/>
    </source>
</evidence>